<sequence length="288" mass="32620">MIIFIKLLQLIFRLIFLLPTKLALTIMYASAWLLQAIVKMTPLNKMARQNIKKVLPDSDAKKIARKLISNSAYAVFEILCLPFLKNKHLESLVKVNGLENITKALANGKGVIILTMHTGNYELCVLPLTKLGYKINGVVRSTQDPIFKIIDQSRQATGIKLINVLEKDMYQAALKLLEENEFVILLADTGALESRHDTRKFLGHDVPVATGWLTLAQRAGCAVLPCLAKKDGPKNELTICPPLIIKKENRQQAEDQIMKTFEDFIRANPEQWAMFWNSYETERMVQGR</sequence>
<proteinExistence type="predicted"/>
<evidence type="ECO:0000313" key="8">
    <source>
        <dbReference type="Proteomes" id="UP000177309"/>
    </source>
</evidence>
<organism evidence="7 8">
    <name type="scientific">candidate division WOR-1 bacterium RIFOXYC2_FULL_41_25</name>
    <dbReference type="NCBI Taxonomy" id="1802586"/>
    <lineage>
        <taxon>Bacteria</taxon>
        <taxon>Bacillati</taxon>
        <taxon>Saganbacteria</taxon>
    </lineage>
</organism>
<evidence type="ECO:0000256" key="4">
    <source>
        <dbReference type="ARBA" id="ARBA00022679"/>
    </source>
</evidence>
<gene>
    <name evidence="7" type="ORF">A2462_01610</name>
</gene>
<reference evidence="7 8" key="1">
    <citation type="journal article" date="2016" name="Nat. Commun.">
        <title>Thousands of microbial genomes shed light on interconnected biogeochemical processes in an aquifer system.</title>
        <authorList>
            <person name="Anantharaman K."/>
            <person name="Brown C.T."/>
            <person name="Hug L.A."/>
            <person name="Sharon I."/>
            <person name="Castelle C.J."/>
            <person name="Probst A.J."/>
            <person name="Thomas B.C."/>
            <person name="Singh A."/>
            <person name="Wilkins M.J."/>
            <person name="Karaoz U."/>
            <person name="Brodie E.L."/>
            <person name="Williams K.H."/>
            <person name="Hubbard S.S."/>
            <person name="Banfield J.F."/>
        </authorList>
    </citation>
    <scope>NUCLEOTIDE SEQUENCE [LARGE SCALE GENOMIC DNA]</scope>
</reference>
<accession>A0A1F4TMX4</accession>
<dbReference type="GO" id="GO:0016746">
    <property type="term" value="F:acyltransferase activity"/>
    <property type="evidence" value="ECO:0007669"/>
    <property type="project" value="UniProtKB-KW"/>
</dbReference>
<evidence type="ECO:0000313" key="7">
    <source>
        <dbReference type="EMBL" id="OGC34036.1"/>
    </source>
</evidence>
<dbReference type="InterPro" id="IPR004960">
    <property type="entry name" value="LipA_acyltrans"/>
</dbReference>
<evidence type="ECO:0008006" key="9">
    <source>
        <dbReference type="Google" id="ProtNLM"/>
    </source>
</evidence>
<comment type="subcellular location">
    <subcellularLocation>
        <location evidence="1">Cell inner membrane</location>
    </subcellularLocation>
</comment>
<keyword evidence="2" id="KW-1003">Cell membrane</keyword>
<dbReference type="PANTHER" id="PTHR30606:SF10">
    <property type="entry name" value="PHOSPHATIDYLINOSITOL MANNOSIDE ACYLTRANSFERASE"/>
    <property type="match status" value="1"/>
</dbReference>
<dbReference type="PANTHER" id="PTHR30606">
    <property type="entry name" value="LIPID A BIOSYNTHESIS LAUROYL ACYLTRANSFERASE"/>
    <property type="match status" value="1"/>
</dbReference>
<keyword evidence="5" id="KW-0472">Membrane</keyword>
<evidence type="ECO:0000256" key="3">
    <source>
        <dbReference type="ARBA" id="ARBA00022519"/>
    </source>
</evidence>
<comment type="caution">
    <text evidence="7">The sequence shown here is derived from an EMBL/GenBank/DDBJ whole genome shotgun (WGS) entry which is preliminary data.</text>
</comment>
<evidence type="ECO:0000256" key="5">
    <source>
        <dbReference type="ARBA" id="ARBA00023136"/>
    </source>
</evidence>
<dbReference type="Proteomes" id="UP000177309">
    <property type="component" value="Unassembled WGS sequence"/>
</dbReference>
<dbReference type="AlphaFoldDB" id="A0A1F4TMX4"/>
<evidence type="ECO:0000256" key="2">
    <source>
        <dbReference type="ARBA" id="ARBA00022475"/>
    </source>
</evidence>
<protein>
    <recommendedName>
        <fullName evidence="9">Lipid A biosynthesis acyltransferase</fullName>
    </recommendedName>
</protein>
<dbReference type="GO" id="GO:0005886">
    <property type="term" value="C:plasma membrane"/>
    <property type="evidence" value="ECO:0007669"/>
    <property type="project" value="UniProtKB-SubCell"/>
</dbReference>
<dbReference type="GO" id="GO:0009247">
    <property type="term" value="P:glycolipid biosynthetic process"/>
    <property type="evidence" value="ECO:0007669"/>
    <property type="project" value="UniProtKB-ARBA"/>
</dbReference>
<keyword evidence="3" id="KW-0997">Cell inner membrane</keyword>
<keyword evidence="6" id="KW-0012">Acyltransferase</keyword>
<name>A0A1F4TMX4_UNCSA</name>
<keyword evidence="4" id="KW-0808">Transferase</keyword>
<dbReference type="CDD" id="cd07984">
    <property type="entry name" value="LPLAT_LABLAT-like"/>
    <property type="match status" value="1"/>
</dbReference>
<evidence type="ECO:0000256" key="1">
    <source>
        <dbReference type="ARBA" id="ARBA00004533"/>
    </source>
</evidence>
<evidence type="ECO:0000256" key="6">
    <source>
        <dbReference type="ARBA" id="ARBA00023315"/>
    </source>
</evidence>
<dbReference type="EMBL" id="MEUI01000024">
    <property type="protein sequence ID" value="OGC34036.1"/>
    <property type="molecule type" value="Genomic_DNA"/>
</dbReference>
<dbReference type="Pfam" id="PF03279">
    <property type="entry name" value="Lip_A_acyltrans"/>
    <property type="match status" value="1"/>
</dbReference>